<gene>
    <name evidence="1" type="ORF">VXC91_33480</name>
</gene>
<dbReference type="RefSeq" id="WP_329511119.1">
    <property type="nucleotide sequence ID" value="NZ_BAAAYZ010000024.1"/>
</dbReference>
<protein>
    <recommendedName>
        <fullName evidence="3">ROK family protein</fullName>
    </recommendedName>
</protein>
<evidence type="ECO:0008006" key="3">
    <source>
        <dbReference type="Google" id="ProtNLM"/>
    </source>
</evidence>
<keyword evidence="2" id="KW-1185">Reference proteome</keyword>
<reference evidence="1" key="1">
    <citation type="submission" date="2024-01" db="EMBL/GenBank/DDBJ databases">
        <title>First draft genome sequence data of TA4-1, the type strain of Gram-positive actinobacterium Streptomyces chiangmaiensis.</title>
        <authorList>
            <person name="Yasawong M."/>
            <person name="Nantapong N."/>
        </authorList>
    </citation>
    <scope>NUCLEOTIDE SEQUENCE</scope>
    <source>
        <strain evidence="1">TA4-1</strain>
    </source>
</reference>
<organism evidence="1 2">
    <name type="scientific">Streptomyces chiangmaiensis</name>
    <dbReference type="NCBI Taxonomy" id="766497"/>
    <lineage>
        <taxon>Bacteria</taxon>
        <taxon>Bacillati</taxon>
        <taxon>Actinomycetota</taxon>
        <taxon>Actinomycetes</taxon>
        <taxon>Kitasatosporales</taxon>
        <taxon>Streptomycetaceae</taxon>
        <taxon>Streptomyces</taxon>
    </lineage>
</organism>
<comment type="caution">
    <text evidence="1">The sequence shown here is derived from an EMBL/GenBank/DDBJ whole genome shotgun (WGS) entry which is preliminary data.</text>
</comment>
<evidence type="ECO:0000313" key="1">
    <source>
        <dbReference type="EMBL" id="MED7826726.1"/>
    </source>
</evidence>
<name>A0ABU7FS45_9ACTN</name>
<dbReference type="Proteomes" id="UP001333996">
    <property type="component" value="Unassembled WGS sequence"/>
</dbReference>
<evidence type="ECO:0000313" key="2">
    <source>
        <dbReference type="Proteomes" id="UP001333996"/>
    </source>
</evidence>
<dbReference type="EMBL" id="JAYWVC010000176">
    <property type="protein sequence ID" value="MED7826726.1"/>
    <property type="molecule type" value="Genomic_DNA"/>
</dbReference>
<accession>A0ABU7FS45</accession>
<proteinExistence type="predicted"/>
<sequence>MTARTLGTALAVDVGGTKIAAAGGGPSRPVSGRNGATSTGTRLSFARDVTVLPAQLGRSACDYGRAS</sequence>